<dbReference type="GeneID" id="17088376"/>
<evidence type="ECO:0000313" key="2">
    <source>
        <dbReference type="Proteomes" id="UP000030680"/>
    </source>
</evidence>
<reference evidence="2" key="1">
    <citation type="journal article" date="2013" name="Science">
        <title>Gene transfer from bacteria and archaea facilitated evolution of an extremophilic eukaryote.</title>
        <authorList>
            <person name="Schonknecht G."/>
            <person name="Chen W.H."/>
            <person name="Ternes C.M."/>
            <person name="Barbier G.G."/>
            <person name="Shrestha R.P."/>
            <person name="Stanke M."/>
            <person name="Brautigam A."/>
            <person name="Baker B.J."/>
            <person name="Banfield J.F."/>
            <person name="Garavito R.M."/>
            <person name="Carr K."/>
            <person name="Wilkerson C."/>
            <person name="Rensing S.A."/>
            <person name="Gagneul D."/>
            <person name="Dickenson N.E."/>
            <person name="Oesterhelt C."/>
            <person name="Lercher M.J."/>
            <person name="Weber A.P."/>
        </authorList>
    </citation>
    <scope>NUCLEOTIDE SEQUENCE [LARGE SCALE GENOMIC DNA]</scope>
    <source>
        <strain evidence="2">074W</strain>
    </source>
</reference>
<accession>M2XHM9</accession>
<name>M2XHM9_GALSU</name>
<dbReference type="OMA" id="MELECAT"/>
<dbReference type="RefSeq" id="XP_005706112.1">
    <property type="nucleotide sequence ID" value="XM_005706055.1"/>
</dbReference>
<dbReference type="Proteomes" id="UP000030680">
    <property type="component" value="Unassembled WGS sequence"/>
</dbReference>
<organism evidence="1 2">
    <name type="scientific">Galdieria sulphuraria</name>
    <name type="common">Red alga</name>
    <dbReference type="NCBI Taxonomy" id="130081"/>
    <lineage>
        <taxon>Eukaryota</taxon>
        <taxon>Rhodophyta</taxon>
        <taxon>Bangiophyceae</taxon>
        <taxon>Galdieriales</taxon>
        <taxon>Galdieriaceae</taxon>
        <taxon>Galdieria</taxon>
    </lineage>
</organism>
<dbReference type="EMBL" id="KB454507">
    <property type="protein sequence ID" value="EME29592.1"/>
    <property type="molecule type" value="Genomic_DNA"/>
</dbReference>
<dbReference type="Gramene" id="EME29592">
    <property type="protein sequence ID" value="EME29592"/>
    <property type="gene ID" value="Gasu_30310"/>
</dbReference>
<dbReference type="SUPFAM" id="SSF53448">
    <property type="entry name" value="Nucleotide-diphospho-sugar transferases"/>
    <property type="match status" value="1"/>
</dbReference>
<dbReference type="AlphaFoldDB" id="M2XHM9"/>
<protein>
    <submittedName>
        <fullName evidence="1">Uncharacterized protein</fullName>
    </submittedName>
</protein>
<gene>
    <name evidence="1" type="ORF">Gasu_30310</name>
</gene>
<proteinExistence type="predicted"/>
<keyword evidence="2" id="KW-1185">Reference proteome</keyword>
<dbReference type="OrthoDB" id="3541at2759"/>
<dbReference type="InterPro" id="IPR029044">
    <property type="entry name" value="Nucleotide-diphossugar_trans"/>
</dbReference>
<dbReference type="KEGG" id="gsl:Gasu_30310"/>
<sequence length="578" mass="68365">MQQGKYSSNDRLLQIHENSNSLLASRTLHACFYDFAITIYSYDRPRSLNRLLLDILEQEQHAVVRKRRLFLQVIDDNTIGCYDIHYWRNSKSDGVDDFYRVNSEEQLLELPCIFPSRLFQVLKTLKGTFDWQIWISKRHFGKHEHWKMVRRAFETLKGVHSTFYVFLQDDMRICSQFLSRAQKFWLVIEDTYKMTLSLHCDSNRVNYSGWTTLSSRQMDNIVVLSGWVESSNFLCERRFLEWINFSVPTVNPSRWYRRKYASSGVGETLSNLLHREGYNMYRTSYSLLYHTRAHESKMHPVIRKEEILETYAFIDGQIVSSRMELECATVTCSMVSTWPRIQLLYDSLYSLAPQVDVIYLYLNDYEYIPPFLHIGFIQIVSSSESSDLGDIGKFYVTPYSDYHFTLDDDIIYPWDFVMAMIRCYASLPQPCLLGVYGVMLDQEKLFRQDYFQSRTVISLEMAVSHPCRVNIIGTGAMLYQPRSFKISKEIFIEKNMADIYISMQAKIRNISLFIVNRSSYWLIEQRKDGIPSIYEDVIRNRQKRRKITKILRDFMPWDCSHTDNDSVCCLLNNKIPLY</sequence>
<evidence type="ECO:0000313" key="1">
    <source>
        <dbReference type="EMBL" id="EME29592.1"/>
    </source>
</evidence>